<keyword evidence="9" id="KW-0175">Coiled coil</keyword>
<keyword evidence="8" id="KW-0472">Membrane</keyword>
<evidence type="ECO:0000256" key="10">
    <source>
        <dbReference type="SAM" id="MobiDB-lite"/>
    </source>
</evidence>
<dbReference type="PANTHER" id="PTHR32309">
    <property type="entry name" value="TYROSINE-PROTEIN KINASE"/>
    <property type="match status" value="1"/>
</dbReference>
<evidence type="ECO:0000256" key="4">
    <source>
        <dbReference type="ARBA" id="ARBA00022692"/>
    </source>
</evidence>
<dbReference type="NCBIfam" id="TIGR01007">
    <property type="entry name" value="eps_fam"/>
    <property type="match status" value="1"/>
</dbReference>
<evidence type="ECO:0000256" key="3">
    <source>
        <dbReference type="ARBA" id="ARBA00022475"/>
    </source>
</evidence>
<organism evidence="12 13">
    <name type="scientific">Richelia sinica FACHB-800</name>
    <dbReference type="NCBI Taxonomy" id="1357546"/>
    <lineage>
        <taxon>Bacteria</taxon>
        <taxon>Bacillati</taxon>
        <taxon>Cyanobacteriota</taxon>
        <taxon>Cyanophyceae</taxon>
        <taxon>Nostocales</taxon>
        <taxon>Nostocaceae</taxon>
        <taxon>Richelia</taxon>
    </lineage>
</organism>
<dbReference type="Pfam" id="PF02706">
    <property type="entry name" value="Wzz"/>
    <property type="match status" value="1"/>
</dbReference>
<dbReference type="GO" id="GO:0005524">
    <property type="term" value="F:ATP binding"/>
    <property type="evidence" value="ECO:0007669"/>
    <property type="project" value="UniProtKB-KW"/>
</dbReference>
<feature type="domain" description="Polysaccharide chain length determinant N-terminal" evidence="11">
    <location>
        <begin position="24"/>
        <end position="124"/>
    </location>
</feature>
<reference evidence="12" key="1">
    <citation type="submission" date="2017-04" db="EMBL/GenBank/DDBJ databases">
        <title>Genome deletions in a multicellular cyanobacterial endosymbiont for morphological adaptation in marine diatoms.</title>
        <authorList>
            <person name="Wang Y."/>
            <person name="Gao H."/>
            <person name="Li R."/>
            <person name="Xu X."/>
        </authorList>
    </citation>
    <scope>NUCLEOTIDE SEQUENCE</scope>
    <source>
        <strain evidence="12">FACHB 800</strain>
    </source>
</reference>
<gene>
    <name evidence="12" type="ORF">B6N60_03313</name>
</gene>
<feature type="coiled-coil region" evidence="9">
    <location>
        <begin position="337"/>
        <end position="388"/>
    </location>
</feature>
<keyword evidence="13" id="KW-1185">Reference proteome</keyword>
<evidence type="ECO:0000313" key="12">
    <source>
        <dbReference type="EMBL" id="QXE24608.1"/>
    </source>
</evidence>
<keyword evidence="6" id="KW-0067">ATP-binding</keyword>
<dbReference type="GO" id="GO:0004713">
    <property type="term" value="F:protein tyrosine kinase activity"/>
    <property type="evidence" value="ECO:0007669"/>
    <property type="project" value="TreeGrafter"/>
</dbReference>
<evidence type="ECO:0000259" key="11">
    <source>
        <dbReference type="Pfam" id="PF02706"/>
    </source>
</evidence>
<keyword evidence="3" id="KW-1003">Cell membrane</keyword>
<name>A0A975TAT1_9NOST</name>
<evidence type="ECO:0000256" key="9">
    <source>
        <dbReference type="SAM" id="Coils"/>
    </source>
</evidence>
<evidence type="ECO:0000256" key="1">
    <source>
        <dbReference type="ARBA" id="ARBA00004651"/>
    </source>
</evidence>
<evidence type="ECO:0000256" key="2">
    <source>
        <dbReference type="ARBA" id="ARBA00006683"/>
    </source>
</evidence>
<dbReference type="InterPro" id="IPR050445">
    <property type="entry name" value="Bact_polysacc_biosynth/exp"/>
</dbReference>
<evidence type="ECO:0000256" key="5">
    <source>
        <dbReference type="ARBA" id="ARBA00022741"/>
    </source>
</evidence>
<sequence>MQKPKKYPHSFSANNSPQLNVDEDELNLAQVGAALRRRMLLIAGVTATVASVAVVKAQTEPPIYQGSFQILTKPITGEGKVIANIPQAINSQEGISPPESTKEMETTVTVLQSPRVLNPVVEKLQSKYPDLSYKEIIKNLNIQIQQNNILEVQYIHPNQQQVKEVSQLLSQAYLNYSLAEIQSDVEQAIKFVNQQRQPLEARVKFWQNKLRDLRADNNLIDPDQKAQQLSTQIASLRQEQLDNRVQLEQMVSKYQDLQRELAQSSGERAANSVLSENTRYQKILDQIQQADVEITKQSAIMTEGNPMLITLKQKKANLLPLLSQEVVRVQKDFQSRIRDLSARDQSLENKIQGLNQEVRNLANTSRNYNNVQRELQIATDALSQFTAKQQALQIEKSQKQQPWLLLDPKLALVNEPEAVSSGAIRNLLVGGVLGLLLGSGAALIVDKLSNIFYTSKELKDATRVPLLGIVPLSKELQQAEGKQRVETGKHNSFFDVFRSLYTNIMLLGSDTSIRSLVISSPGQGDGKSTVAIQLAQAAAAMGQRVLLVDANLRVPSLHRQVGLMNIQGLTDVISQDLDWNHVIERSPYEENLFVMTAGPIPPDSVRLLASRKMQDLMAILEKTFDLVIYDTPPLLGFADAYLLAANTNGIVMVAGLGQLKRTELRQTLEEIQISGTPMLGMIANKSKEALPASYNYYQQYYKQSMQVELAAEDTTNHTSQTSILSSPWRKLTGR</sequence>
<evidence type="ECO:0000256" key="7">
    <source>
        <dbReference type="ARBA" id="ARBA00022989"/>
    </source>
</evidence>
<feature type="region of interest" description="Disordered" evidence="10">
    <location>
        <begin position="712"/>
        <end position="734"/>
    </location>
</feature>
<dbReference type="PANTHER" id="PTHR32309:SF13">
    <property type="entry name" value="FERRIC ENTEROBACTIN TRANSPORT PROTEIN FEPE"/>
    <property type="match status" value="1"/>
</dbReference>
<evidence type="ECO:0000313" key="13">
    <source>
        <dbReference type="Proteomes" id="UP000683511"/>
    </source>
</evidence>
<dbReference type="EMBL" id="CP021056">
    <property type="protein sequence ID" value="QXE24608.1"/>
    <property type="molecule type" value="Genomic_DNA"/>
</dbReference>
<dbReference type="InterPro" id="IPR003856">
    <property type="entry name" value="LPS_length_determ_N"/>
</dbReference>
<dbReference type="CDD" id="cd05387">
    <property type="entry name" value="BY-kinase"/>
    <property type="match status" value="1"/>
</dbReference>
<proteinExistence type="inferred from homology"/>
<keyword evidence="4" id="KW-0812">Transmembrane</keyword>
<protein>
    <recommendedName>
        <fullName evidence="11">Polysaccharide chain length determinant N-terminal domain-containing protein</fullName>
    </recommendedName>
</protein>
<dbReference type="GO" id="GO:0005886">
    <property type="term" value="C:plasma membrane"/>
    <property type="evidence" value="ECO:0007669"/>
    <property type="project" value="UniProtKB-SubCell"/>
</dbReference>
<keyword evidence="5" id="KW-0547">Nucleotide-binding</keyword>
<keyword evidence="7" id="KW-1133">Transmembrane helix</keyword>
<dbReference type="AlphaFoldDB" id="A0A975TAT1"/>
<evidence type="ECO:0000256" key="8">
    <source>
        <dbReference type="ARBA" id="ARBA00023136"/>
    </source>
</evidence>
<dbReference type="SUPFAM" id="SSF52540">
    <property type="entry name" value="P-loop containing nucleoside triphosphate hydrolases"/>
    <property type="match status" value="1"/>
</dbReference>
<dbReference type="Pfam" id="PF10609">
    <property type="entry name" value="ParA"/>
    <property type="match status" value="1"/>
</dbReference>
<feature type="compositionally biased region" description="Polar residues" evidence="10">
    <location>
        <begin position="716"/>
        <end position="725"/>
    </location>
</feature>
<evidence type="ECO:0000256" key="6">
    <source>
        <dbReference type="ARBA" id="ARBA00022840"/>
    </source>
</evidence>
<dbReference type="InterPro" id="IPR033756">
    <property type="entry name" value="YlxH/NBP35"/>
</dbReference>
<comment type="subcellular location">
    <subcellularLocation>
        <location evidence="1">Cell membrane</location>
        <topology evidence="1">Multi-pass membrane protein</topology>
    </subcellularLocation>
</comment>
<dbReference type="Proteomes" id="UP000683511">
    <property type="component" value="Chromosome"/>
</dbReference>
<comment type="similarity">
    <text evidence="2">Belongs to the CpsC/CapA family.</text>
</comment>
<dbReference type="KEGG" id="rsin:B6N60_03313"/>
<dbReference type="RefSeq" id="WP_190601455.1">
    <property type="nucleotide sequence ID" value="NZ_CP021056.1"/>
</dbReference>
<accession>A0A975TAT1</accession>
<dbReference type="InterPro" id="IPR005702">
    <property type="entry name" value="Wzc-like_C"/>
</dbReference>
<dbReference type="InterPro" id="IPR027417">
    <property type="entry name" value="P-loop_NTPase"/>
</dbReference>
<dbReference type="Gene3D" id="3.40.50.300">
    <property type="entry name" value="P-loop containing nucleotide triphosphate hydrolases"/>
    <property type="match status" value="1"/>
</dbReference>